<evidence type="ECO:0000313" key="2">
    <source>
        <dbReference type="EMBL" id="MEC5384367.1"/>
    </source>
</evidence>
<gene>
    <name evidence="2" type="ORF">VVD49_01460</name>
</gene>
<dbReference type="EMBL" id="JAYXHS010000001">
    <property type="protein sequence ID" value="MEC5384367.1"/>
    <property type="molecule type" value="Genomic_DNA"/>
</dbReference>
<organism evidence="2 3">
    <name type="scientific">Uliginosibacterium silvisoli</name>
    <dbReference type="NCBI Taxonomy" id="3114758"/>
    <lineage>
        <taxon>Bacteria</taxon>
        <taxon>Pseudomonadati</taxon>
        <taxon>Pseudomonadota</taxon>
        <taxon>Betaproteobacteria</taxon>
        <taxon>Rhodocyclales</taxon>
        <taxon>Zoogloeaceae</taxon>
        <taxon>Uliginosibacterium</taxon>
    </lineage>
</organism>
<name>A0ABU6JYX3_9RHOO</name>
<protein>
    <recommendedName>
        <fullName evidence="4">FecR protein domain-containing protein</fullName>
    </recommendedName>
</protein>
<reference evidence="2 3" key="1">
    <citation type="submission" date="2024-01" db="EMBL/GenBank/DDBJ databases">
        <title>Uliginosibacterium soil sp. nov.</title>
        <authorList>
            <person name="Lv Y."/>
        </authorList>
    </citation>
    <scope>NUCLEOTIDE SEQUENCE [LARGE SCALE GENOMIC DNA]</scope>
    <source>
        <strain evidence="2 3">H3</strain>
    </source>
</reference>
<keyword evidence="3" id="KW-1185">Reference proteome</keyword>
<sequence length="276" mass="29624">MLSRYCLFIALLLPLQVFAQAVGKITFTEGKVRVLRGASTLVGAQGAVVEVTDIVETAKPGFALVEFSDGTVIALGDATRVMLSRQTGKTNNPEVLLLDGWLKVQARDAADYGVTSLMQASTLKTASLIMHGTKTSGEVFVESGAANVGTTDKQGRASGLSAAKAGQFVMRSADKPATSQPRPSEAFLASMPGAFKDALPARLERFKDRSVEAKSTGPVSYEDVADWLTAAPAWRTGFVRRFESRLSDSAFRQQLDAHLKSHPEWDKILHPPKAAN</sequence>
<feature type="signal peptide" evidence="1">
    <location>
        <begin position="1"/>
        <end position="19"/>
    </location>
</feature>
<evidence type="ECO:0000256" key="1">
    <source>
        <dbReference type="SAM" id="SignalP"/>
    </source>
</evidence>
<dbReference type="Proteomes" id="UP001331561">
    <property type="component" value="Unassembled WGS sequence"/>
</dbReference>
<feature type="chain" id="PRO_5046748861" description="FecR protein domain-containing protein" evidence="1">
    <location>
        <begin position="20"/>
        <end position="276"/>
    </location>
</feature>
<proteinExistence type="predicted"/>
<dbReference type="RefSeq" id="WP_327597347.1">
    <property type="nucleotide sequence ID" value="NZ_JAYXHS010000001.1"/>
</dbReference>
<evidence type="ECO:0008006" key="4">
    <source>
        <dbReference type="Google" id="ProtNLM"/>
    </source>
</evidence>
<keyword evidence="1" id="KW-0732">Signal</keyword>
<accession>A0ABU6JYX3</accession>
<comment type="caution">
    <text evidence="2">The sequence shown here is derived from an EMBL/GenBank/DDBJ whole genome shotgun (WGS) entry which is preliminary data.</text>
</comment>
<evidence type="ECO:0000313" key="3">
    <source>
        <dbReference type="Proteomes" id="UP001331561"/>
    </source>
</evidence>